<keyword evidence="3" id="KW-0732">Signal</keyword>
<dbReference type="PROSITE" id="PS51318">
    <property type="entry name" value="TAT"/>
    <property type="match status" value="1"/>
</dbReference>
<keyword evidence="6" id="KW-1185">Reference proteome</keyword>
<evidence type="ECO:0000256" key="2">
    <source>
        <dbReference type="ARBA" id="ARBA00007639"/>
    </source>
</evidence>
<comment type="similarity">
    <text evidence="2">Belongs to the bacterial solute-binding protein 2 family.</text>
</comment>
<evidence type="ECO:0000259" key="4">
    <source>
        <dbReference type="Pfam" id="PF13407"/>
    </source>
</evidence>
<evidence type="ECO:0000256" key="1">
    <source>
        <dbReference type="ARBA" id="ARBA00004196"/>
    </source>
</evidence>
<dbReference type="RefSeq" id="WP_082024806.1">
    <property type="nucleotide sequence ID" value="NZ_JSUQ01000031.1"/>
</dbReference>
<gene>
    <name evidence="5" type="ORF">OA50_05358</name>
</gene>
<feature type="domain" description="Periplasmic binding protein" evidence="4">
    <location>
        <begin position="73"/>
        <end position="339"/>
    </location>
</feature>
<dbReference type="InterPro" id="IPR025997">
    <property type="entry name" value="SBP_2_dom"/>
</dbReference>
<dbReference type="Gene3D" id="3.40.50.2300">
    <property type="match status" value="2"/>
</dbReference>
<comment type="caution">
    <text evidence="5">The sequence shown here is derived from an EMBL/GenBank/DDBJ whole genome shotgun (WGS) entry which is preliminary data.</text>
</comment>
<protein>
    <submittedName>
        <fullName evidence="5">D-ribose transporter subunit RbsB</fullName>
    </submittedName>
</protein>
<organism evidence="5 6">
    <name type="scientific">Mameliella alba</name>
    <dbReference type="NCBI Taxonomy" id="561184"/>
    <lineage>
        <taxon>Bacteria</taxon>
        <taxon>Pseudomonadati</taxon>
        <taxon>Pseudomonadota</taxon>
        <taxon>Alphaproteobacteria</taxon>
        <taxon>Rhodobacterales</taxon>
        <taxon>Roseobacteraceae</taxon>
        <taxon>Mameliella</taxon>
    </lineage>
</organism>
<dbReference type="EMBL" id="JSUQ01000031">
    <property type="protein sequence ID" value="KHQ50127.1"/>
    <property type="molecule type" value="Genomic_DNA"/>
</dbReference>
<dbReference type="GO" id="GO:0030246">
    <property type="term" value="F:carbohydrate binding"/>
    <property type="evidence" value="ECO:0007669"/>
    <property type="project" value="UniProtKB-ARBA"/>
</dbReference>
<dbReference type="GO" id="GO:0030313">
    <property type="term" value="C:cell envelope"/>
    <property type="evidence" value="ECO:0007669"/>
    <property type="project" value="UniProtKB-SubCell"/>
</dbReference>
<dbReference type="InterPro" id="IPR028082">
    <property type="entry name" value="Peripla_BP_I"/>
</dbReference>
<name>A0A0B3RQI5_9RHOB</name>
<evidence type="ECO:0000256" key="3">
    <source>
        <dbReference type="ARBA" id="ARBA00022729"/>
    </source>
</evidence>
<dbReference type="Proteomes" id="UP000030960">
    <property type="component" value="Unassembled WGS sequence"/>
</dbReference>
<dbReference type="AlphaFoldDB" id="A0A0B3RQI5"/>
<dbReference type="InterPro" id="IPR006311">
    <property type="entry name" value="TAT_signal"/>
</dbReference>
<comment type="subcellular location">
    <subcellularLocation>
        <location evidence="1">Cell envelope</location>
    </subcellularLocation>
</comment>
<dbReference type="PANTHER" id="PTHR46847:SF1">
    <property type="entry name" value="D-ALLOSE-BINDING PERIPLASMIC PROTEIN-RELATED"/>
    <property type="match status" value="1"/>
</dbReference>
<evidence type="ECO:0000313" key="6">
    <source>
        <dbReference type="Proteomes" id="UP000030960"/>
    </source>
</evidence>
<reference evidence="5 6" key="1">
    <citation type="submission" date="2014-10" db="EMBL/GenBank/DDBJ databases">
        <title>Genome sequence of Ponticoccus sp. strain UMTAT08 isolated from clonal culture of toxic dinoflagellate Alexandrium tamiyavanichii.</title>
        <authorList>
            <person name="Gan H.Y."/>
            <person name="Muhd D.-D."/>
            <person name="Mohd Noor M.E."/>
            <person name="Yeong Y.S."/>
            <person name="Usup G."/>
        </authorList>
    </citation>
    <scope>NUCLEOTIDE SEQUENCE [LARGE SCALE GENOMIC DNA]</scope>
    <source>
        <strain evidence="5 6">UMTAT08</strain>
    </source>
</reference>
<dbReference type="CDD" id="cd01536">
    <property type="entry name" value="PBP1_ABC_sugar_binding-like"/>
    <property type="match status" value="1"/>
</dbReference>
<evidence type="ECO:0000313" key="5">
    <source>
        <dbReference type="EMBL" id="KHQ50127.1"/>
    </source>
</evidence>
<dbReference type="SUPFAM" id="SSF53822">
    <property type="entry name" value="Periplasmic binding protein-like I"/>
    <property type="match status" value="1"/>
</dbReference>
<dbReference type="OrthoDB" id="9773673at2"/>
<dbReference type="Pfam" id="PF13407">
    <property type="entry name" value="Peripla_BP_4"/>
    <property type="match status" value="1"/>
</dbReference>
<accession>A0A0B3RQI5</accession>
<sequence>MTEHKDKTRMTGITRRGLLRSSPALLGGAALLNGSGLLPGAGAQAATASHSTPDYDALVRAQLEGRTIRCGFTPPILSEFFNIMEHACYRQAQDYSERFGVKWEWQRASPSGNFNSVEGQYNIIQNWITAGLDAIFVCTAGTPSDTSKIYTEARAKGVDIIQFNMPISLWPIEEQKAVCSVGYHDTLQSGYVAGKYIAEQLGGKGKVLQIWGPSGSPWAEARQRGFDMVLAEYPDLQVVGKADGGYVRDKGFSAAQNLLTSNPDVNAIYGENEEMALGASQAIDALGMRHWDGQGGIITIGADGLQSGFDAIRQGRLSATIEVGGVGQGLTLVEMLMAHRYLGKIVADVYNVPVTLVTKDNVDQVEALQAWALAAPEL</sequence>
<proteinExistence type="inferred from homology"/>
<dbReference type="PANTHER" id="PTHR46847">
    <property type="entry name" value="D-ALLOSE-BINDING PERIPLASMIC PROTEIN-RELATED"/>
    <property type="match status" value="1"/>
</dbReference>
<dbReference type="PATRIC" id="fig|1515334.3.peg.5367"/>